<gene>
    <name evidence="1" type="ORF">HD556DRAFT_1213944</name>
</gene>
<evidence type="ECO:0000313" key="1">
    <source>
        <dbReference type="EMBL" id="KAG1800472.1"/>
    </source>
</evidence>
<dbReference type="PANTHER" id="PTHR46579:SF1">
    <property type="entry name" value="F5_8 TYPE C DOMAIN-CONTAINING PROTEIN"/>
    <property type="match status" value="1"/>
</dbReference>
<evidence type="ECO:0000313" key="2">
    <source>
        <dbReference type="Proteomes" id="UP000719766"/>
    </source>
</evidence>
<dbReference type="EMBL" id="JABBWE010000009">
    <property type="protein sequence ID" value="KAG1800472.1"/>
    <property type="molecule type" value="Genomic_DNA"/>
</dbReference>
<feature type="non-terminal residue" evidence="1">
    <location>
        <position position="281"/>
    </location>
</feature>
<organism evidence="1 2">
    <name type="scientific">Suillus plorans</name>
    <dbReference type="NCBI Taxonomy" id="116603"/>
    <lineage>
        <taxon>Eukaryota</taxon>
        <taxon>Fungi</taxon>
        <taxon>Dikarya</taxon>
        <taxon>Basidiomycota</taxon>
        <taxon>Agaricomycotina</taxon>
        <taxon>Agaricomycetes</taxon>
        <taxon>Agaricomycetidae</taxon>
        <taxon>Boletales</taxon>
        <taxon>Suillineae</taxon>
        <taxon>Suillaceae</taxon>
        <taxon>Suillus</taxon>
    </lineage>
</organism>
<dbReference type="PANTHER" id="PTHR46579">
    <property type="entry name" value="F5/8 TYPE C DOMAIN-CONTAINING PROTEIN-RELATED"/>
    <property type="match status" value="1"/>
</dbReference>
<dbReference type="RefSeq" id="XP_041164458.1">
    <property type="nucleotide sequence ID" value="XM_041296633.1"/>
</dbReference>
<reference evidence="1" key="1">
    <citation type="journal article" date="2020" name="New Phytol.">
        <title>Comparative genomics reveals dynamic genome evolution in host specialist ectomycorrhizal fungi.</title>
        <authorList>
            <person name="Lofgren L.A."/>
            <person name="Nguyen N.H."/>
            <person name="Vilgalys R."/>
            <person name="Ruytinx J."/>
            <person name="Liao H.L."/>
            <person name="Branco S."/>
            <person name="Kuo A."/>
            <person name="LaButti K."/>
            <person name="Lipzen A."/>
            <person name="Andreopoulos W."/>
            <person name="Pangilinan J."/>
            <person name="Riley R."/>
            <person name="Hundley H."/>
            <person name="Na H."/>
            <person name="Barry K."/>
            <person name="Grigoriev I.V."/>
            <person name="Stajich J.E."/>
            <person name="Kennedy P.G."/>
        </authorList>
    </citation>
    <scope>NUCLEOTIDE SEQUENCE</scope>
    <source>
        <strain evidence="1">S12</strain>
    </source>
</reference>
<proteinExistence type="predicted"/>
<sequence length="281" mass="32218">LPAARHLSSLAGVSSHFYCSVCKCYHKSTYGRVDYENWEPRDRNELRQYAEQWRDAATSSDHEKIFKAHGVRYSELWRLSYWDPSRQLIIDPMHCLLEGLVPYHTRTAPKEEHQFGTAKVLKHIRNVIRDTSVPTWLGSVPSNFGEASAGTLKADEWRTLIMVYLPISLVSLWGAGTSHSSPELAARLRTVLDHTMELVCAVYVACARTMTARRAQAYRSYIVGYVGKLKDIHPTSSPRPNHHAAFHIYDFLLLFGPAHSWWCFPFERLIGTLQRLPVNHK</sequence>
<name>A0A9P7DQM2_9AGAM</name>
<feature type="non-terminal residue" evidence="1">
    <location>
        <position position="1"/>
    </location>
</feature>
<protein>
    <submittedName>
        <fullName evidence="1">Uncharacterized protein</fullName>
    </submittedName>
</protein>
<comment type="caution">
    <text evidence="1">The sequence shown here is derived from an EMBL/GenBank/DDBJ whole genome shotgun (WGS) entry which is preliminary data.</text>
</comment>
<dbReference type="AlphaFoldDB" id="A0A9P7DQM2"/>
<dbReference type="GeneID" id="64590397"/>
<accession>A0A9P7DQM2</accession>
<dbReference type="OrthoDB" id="3247418at2759"/>
<keyword evidence="2" id="KW-1185">Reference proteome</keyword>
<dbReference type="Proteomes" id="UP000719766">
    <property type="component" value="Unassembled WGS sequence"/>
</dbReference>